<dbReference type="Gene3D" id="3.30.310.70">
    <property type="entry name" value="TT1751-like domain"/>
    <property type="match status" value="1"/>
</dbReference>
<sequence length="136" mass="13964">MTEAQVALTTTVTTDFDDAVARARAALAGQGFGVLTEIDMRAALNAKLGDGAGDEVGDYLILGACNPGFARKAVHSYPQIGVLLPCNVVVRRAPGAEAVTIDAMNPALMVQVTAEPALTEIATEVGALLQAALDNL</sequence>
<dbReference type="InterPro" id="IPR016796">
    <property type="entry name" value="UCP021774"/>
</dbReference>
<dbReference type="OrthoDB" id="9791067at2"/>
<dbReference type="CDD" id="cd14797">
    <property type="entry name" value="DUF302"/>
    <property type="match status" value="1"/>
</dbReference>
<comment type="caution">
    <text evidence="1">The sequence shown here is derived from an EMBL/GenBank/DDBJ whole genome shotgun (WGS) entry which is preliminary data.</text>
</comment>
<protein>
    <submittedName>
        <fullName evidence="1">ABC transporter</fullName>
    </submittedName>
</protein>
<dbReference type="Proteomes" id="UP000193484">
    <property type="component" value="Unassembled WGS sequence"/>
</dbReference>
<reference evidence="1 2" key="1">
    <citation type="submission" date="2016-01" db="EMBL/GenBank/DDBJ databases">
        <title>The new phylogeny of the genus Mycobacterium.</title>
        <authorList>
            <person name="Tarcisio F."/>
            <person name="Conor M."/>
            <person name="Antonella G."/>
            <person name="Elisabetta G."/>
            <person name="Giulia F.S."/>
            <person name="Sara T."/>
            <person name="Anna F."/>
            <person name="Clotilde B."/>
            <person name="Roberto B."/>
            <person name="Veronica D.S."/>
            <person name="Fabio R."/>
            <person name="Monica P."/>
            <person name="Olivier J."/>
            <person name="Enrico T."/>
            <person name="Nicola S."/>
        </authorList>
    </citation>
    <scope>NUCLEOTIDE SEQUENCE [LARGE SCALE GENOMIC DNA]</scope>
    <source>
        <strain evidence="1 2">DSM 44179</strain>
    </source>
</reference>
<dbReference type="STRING" id="1793.AWC04_12930"/>
<dbReference type="PANTHER" id="PTHR38342">
    <property type="entry name" value="SLR5037 PROTEIN"/>
    <property type="match status" value="1"/>
</dbReference>
<proteinExistence type="predicted"/>
<organism evidence="1 2">
    <name type="scientific">Mycolicibacterium fallax</name>
    <name type="common">Mycobacterium fallax</name>
    <dbReference type="NCBI Taxonomy" id="1793"/>
    <lineage>
        <taxon>Bacteria</taxon>
        <taxon>Bacillati</taxon>
        <taxon>Actinomycetota</taxon>
        <taxon>Actinomycetes</taxon>
        <taxon>Mycobacteriales</taxon>
        <taxon>Mycobacteriaceae</taxon>
        <taxon>Mycolicibacterium</taxon>
    </lineage>
</organism>
<accession>A0A1X1R9R5</accession>
<evidence type="ECO:0000313" key="1">
    <source>
        <dbReference type="EMBL" id="ORV01701.1"/>
    </source>
</evidence>
<evidence type="ECO:0000313" key="2">
    <source>
        <dbReference type="Proteomes" id="UP000193484"/>
    </source>
</evidence>
<dbReference type="PANTHER" id="PTHR38342:SF1">
    <property type="entry name" value="SLR5037 PROTEIN"/>
    <property type="match status" value="1"/>
</dbReference>
<dbReference type="RefSeq" id="WP_085096914.1">
    <property type="nucleotide sequence ID" value="NZ_AP022603.1"/>
</dbReference>
<dbReference type="InterPro" id="IPR035923">
    <property type="entry name" value="TT1751-like_sf"/>
</dbReference>
<dbReference type="Pfam" id="PF03625">
    <property type="entry name" value="DUF302"/>
    <property type="match status" value="1"/>
</dbReference>
<dbReference type="SUPFAM" id="SSF103247">
    <property type="entry name" value="TT1751-like"/>
    <property type="match status" value="1"/>
</dbReference>
<name>A0A1X1R9R5_MYCFA</name>
<dbReference type="PIRSF" id="PIRSF021774">
    <property type="entry name" value="UCP021774"/>
    <property type="match status" value="1"/>
</dbReference>
<keyword evidence="2" id="KW-1185">Reference proteome</keyword>
<dbReference type="AlphaFoldDB" id="A0A1X1R9R5"/>
<dbReference type="InterPro" id="IPR005180">
    <property type="entry name" value="DUF302"/>
</dbReference>
<gene>
    <name evidence="1" type="ORF">AWC04_12930</name>
</gene>
<dbReference type="EMBL" id="LQOJ01000043">
    <property type="protein sequence ID" value="ORV01701.1"/>
    <property type="molecule type" value="Genomic_DNA"/>
</dbReference>